<dbReference type="STRING" id="1090615.SAMN04515671_3693"/>
<evidence type="ECO:0008006" key="3">
    <source>
        <dbReference type="Google" id="ProtNLM"/>
    </source>
</evidence>
<evidence type="ECO:0000313" key="1">
    <source>
        <dbReference type="EMBL" id="SDP31498.1"/>
    </source>
</evidence>
<evidence type="ECO:0000313" key="2">
    <source>
        <dbReference type="Proteomes" id="UP000198741"/>
    </source>
</evidence>
<dbReference type="AlphaFoldDB" id="A0A1H0RR77"/>
<proteinExistence type="predicted"/>
<name>A0A1H0RR77_9ACTN</name>
<reference evidence="1 2" key="1">
    <citation type="submission" date="2016-10" db="EMBL/GenBank/DDBJ databases">
        <authorList>
            <person name="de Groot N.N."/>
        </authorList>
    </citation>
    <scope>NUCLEOTIDE SEQUENCE [LARGE SCALE GENOMIC DNA]</scope>
    <source>
        <strain evidence="2">P4-7,KCTC 19426,CECT 7604</strain>
    </source>
</reference>
<dbReference type="RefSeq" id="WP_090478676.1">
    <property type="nucleotide sequence ID" value="NZ_LT629710.1"/>
</dbReference>
<keyword evidence="2" id="KW-1185">Reference proteome</keyword>
<organism evidence="1 2">
    <name type="scientific">Nakamurella panacisegetis</name>
    <dbReference type="NCBI Taxonomy" id="1090615"/>
    <lineage>
        <taxon>Bacteria</taxon>
        <taxon>Bacillati</taxon>
        <taxon>Actinomycetota</taxon>
        <taxon>Actinomycetes</taxon>
        <taxon>Nakamurellales</taxon>
        <taxon>Nakamurellaceae</taxon>
        <taxon>Nakamurella</taxon>
    </lineage>
</organism>
<gene>
    <name evidence="1" type="ORF">SAMN04515671_3693</name>
</gene>
<accession>A0A1H0RR77</accession>
<dbReference type="OrthoDB" id="121143at2"/>
<dbReference type="Proteomes" id="UP000198741">
    <property type="component" value="Chromosome I"/>
</dbReference>
<dbReference type="EMBL" id="LT629710">
    <property type="protein sequence ID" value="SDP31498.1"/>
    <property type="molecule type" value="Genomic_DNA"/>
</dbReference>
<sequence>MLLPNLVVQGIVDGRVTHVYRRWDVPRARAGGRQLTKLGLIAIDAVEEVPSVESITEADAIASGEQSVASLTRWLMKRPQDRIFKISLHYAGPDPRWELREQLPDEAQLRKIDAALDRLDAAKPTGPWTRFILGWIRDNPAVVSKVLAARLERELQPMKTDIRKMKALGLTISLDVGYELSPRGAAYLAWHDAARAG</sequence>
<protein>
    <recommendedName>
        <fullName evidence="3">ASCH domain-containing protein</fullName>
    </recommendedName>
</protein>